<accession>A0A0A9BRF7</accession>
<name>A0A0A9BRF7_ARUDO</name>
<dbReference type="EMBL" id="GBRH01231899">
    <property type="protein sequence ID" value="JAD65996.1"/>
    <property type="molecule type" value="Transcribed_RNA"/>
</dbReference>
<organism evidence="1">
    <name type="scientific">Arundo donax</name>
    <name type="common">Giant reed</name>
    <name type="synonym">Donax arundinaceus</name>
    <dbReference type="NCBI Taxonomy" id="35708"/>
    <lineage>
        <taxon>Eukaryota</taxon>
        <taxon>Viridiplantae</taxon>
        <taxon>Streptophyta</taxon>
        <taxon>Embryophyta</taxon>
        <taxon>Tracheophyta</taxon>
        <taxon>Spermatophyta</taxon>
        <taxon>Magnoliopsida</taxon>
        <taxon>Liliopsida</taxon>
        <taxon>Poales</taxon>
        <taxon>Poaceae</taxon>
        <taxon>PACMAD clade</taxon>
        <taxon>Arundinoideae</taxon>
        <taxon>Arundineae</taxon>
        <taxon>Arundo</taxon>
    </lineage>
</organism>
<protein>
    <submittedName>
        <fullName evidence="1">Uncharacterized protein</fullName>
    </submittedName>
</protein>
<evidence type="ECO:0000313" key="1">
    <source>
        <dbReference type="EMBL" id="JAD65996.1"/>
    </source>
</evidence>
<proteinExistence type="predicted"/>
<reference evidence="1" key="2">
    <citation type="journal article" date="2015" name="Data Brief">
        <title>Shoot transcriptome of the giant reed, Arundo donax.</title>
        <authorList>
            <person name="Barrero R.A."/>
            <person name="Guerrero F.D."/>
            <person name="Moolhuijzen P."/>
            <person name="Goolsby J.A."/>
            <person name="Tidwell J."/>
            <person name="Bellgard S.E."/>
            <person name="Bellgard M.I."/>
        </authorList>
    </citation>
    <scope>NUCLEOTIDE SEQUENCE</scope>
    <source>
        <tissue evidence="1">Shoot tissue taken approximately 20 cm above the soil surface</tissue>
    </source>
</reference>
<sequence>MELSPIYTSYFHTW</sequence>
<reference evidence="1" key="1">
    <citation type="submission" date="2014-09" db="EMBL/GenBank/DDBJ databases">
        <authorList>
            <person name="Magalhaes I.L.F."/>
            <person name="Oliveira U."/>
            <person name="Santos F.R."/>
            <person name="Vidigal T.H.D.A."/>
            <person name="Brescovit A.D."/>
            <person name="Santos A.J."/>
        </authorList>
    </citation>
    <scope>NUCLEOTIDE SEQUENCE</scope>
    <source>
        <tissue evidence="1">Shoot tissue taken approximately 20 cm above the soil surface</tissue>
    </source>
</reference>